<dbReference type="SMART" id="SM00182">
    <property type="entry name" value="CULLIN"/>
    <property type="match status" value="1"/>
</dbReference>
<evidence type="ECO:0000256" key="3">
    <source>
        <dbReference type="RuleBase" id="RU003829"/>
    </source>
</evidence>
<dbReference type="KEGG" id="ptm:GSPATT00037954001"/>
<dbReference type="HOGENOM" id="CLU_382414_0_0_1"/>
<dbReference type="eggNOG" id="KOG2166">
    <property type="taxonomic scope" value="Eukaryota"/>
</dbReference>
<keyword evidence="4" id="KW-0175">Coiled coil</keyword>
<dbReference type="InterPro" id="IPR016159">
    <property type="entry name" value="Cullin_repeat-like_dom_sf"/>
</dbReference>
<dbReference type="InterPro" id="IPR016158">
    <property type="entry name" value="Cullin_homology"/>
</dbReference>
<feature type="domain" description="Cullin family profile" evidence="5">
    <location>
        <begin position="390"/>
        <end position="607"/>
    </location>
</feature>
<dbReference type="InterPro" id="IPR036388">
    <property type="entry name" value="WH-like_DNA-bd_sf"/>
</dbReference>
<dbReference type="GO" id="GO:0006511">
    <property type="term" value="P:ubiquitin-dependent protein catabolic process"/>
    <property type="evidence" value="ECO:0007669"/>
    <property type="project" value="InterPro"/>
</dbReference>
<name>A0CFE8_PARTE</name>
<comment type="similarity">
    <text evidence="1 2 3">Belongs to the cullin family.</text>
</comment>
<evidence type="ECO:0000256" key="4">
    <source>
        <dbReference type="SAM" id="Coils"/>
    </source>
</evidence>
<dbReference type="SMART" id="SM00884">
    <property type="entry name" value="Cullin_Nedd8"/>
    <property type="match status" value="1"/>
</dbReference>
<dbReference type="InterPro" id="IPR019559">
    <property type="entry name" value="Cullin_neddylation_domain"/>
</dbReference>
<dbReference type="InterPro" id="IPR059120">
    <property type="entry name" value="Cullin-like_AB"/>
</dbReference>
<dbReference type="RefSeq" id="XP_001436912.1">
    <property type="nucleotide sequence ID" value="XM_001436875.1"/>
</dbReference>
<proteinExistence type="inferred from homology"/>
<dbReference type="Gene3D" id="1.20.1310.10">
    <property type="entry name" value="Cullin Repeats"/>
    <property type="match status" value="3"/>
</dbReference>
<evidence type="ECO:0000256" key="2">
    <source>
        <dbReference type="PROSITE-ProRule" id="PRU00330"/>
    </source>
</evidence>
<evidence type="ECO:0000313" key="6">
    <source>
        <dbReference type="EMBL" id="CAK69515.1"/>
    </source>
</evidence>
<dbReference type="Gene3D" id="1.10.10.10">
    <property type="entry name" value="Winged helix-like DNA-binding domain superfamily/Winged helix DNA-binding domain"/>
    <property type="match status" value="1"/>
</dbReference>
<keyword evidence="7" id="KW-1185">Reference proteome</keyword>
<dbReference type="Pfam" id="PF26557">
    <property type="entry name" value="Cullin_AB"/>
    <property type="match status" value="1"/>
</dbReference>
<protein>
    <recommendedName>
        <fullName evidence="5">Cullin family profile domain-containing protein</fullName>
    </recommendedName>
</protein>
<dbReference type="PROSITE" id="PS50069">
    <property type="entry name" value="CULLIN_2"/>
    <property type="match status" value="1"/>
</dbReference>
<evidence type="ECO:0000256" key="1">
    <source>
        <dbReference type="ARBA" id="ARBA00006019"/>
    </source>
</evidence>
<organism evidence="6 7">
    <name type="scientific">Paramecium tetraurelia</name>
    <dbReference type="NCBI Taxonomy" id="5888"/>
    <lineage>
        <taxon>Eukaryota</taxon>
        <taxon>Sar</taxon>
        <taxon>Alveolata</taxon>
        <taxon>Ciliophora</taxon>
        <taxon>Intramacronucleata</taxon>
        <taxon>Oligohymenophorea</taxon>
        <taxon>Peniculida</taxon>
        <taxon>Parameciidae</taxon>
        <taxon>Paramecium</taxon>
    </lineage>
</organism>
<reference evidence="6 7" key="1">
    <citation type="journal article" date="2006" name="Nature">
        <title>Global trends of whole-genome duplications revealed by the ciliate Paramecium tetraurelia.</title>
        <authorList>
            <consortium name="Genoscope"/>
            <person name="Aury J.-M."/>
            <person name="Jaillon O."/>
            <person name="Duret L."/>
            <person name="Noel B."/>
            <person name="Jubin C."/>
            <person name="Porcel B.M."/>
            <person name="Segurens B."/>
            <person name="Daubin V."/>
            <person name="Anthouard V."/>
            <person name="Aiach N."/>
            <person name="Arnaiz O."/>
            <person name="Billaut A."/>
            <person name="Beisson J."/>
            <person name="Blanc I."/>
            <person name="Bouhouche K."/>
            <person name="Camara F."/>
            <person name="Duharcourt S."/>
            <person name="Guigo R."/>
            <person name="Gogendeau D."/>
            <person name="Katinka M."/>
            <person name="Keller A.-M."/>
            <person name="Kissmehl R."/>
            <person name="Klotz C."/>
            <person name="Koll F."/>
            <person name="Le Moue A."/>
            <person name="Lepere C."/>
            <person name="Malinsky S."/>
            <person name="Nowacki M."/>
            <person name="Nowak J.K."/>
            <person name="Plattner H."/>
            <person name="Poulain J."/>
            <person name="Ruiz F."/>
            <person name="Serrano V."/>
            <person name="Zagulski M."/>
            <person name="Dessen P."/>
            <person name="Betermier M."/>
            <person name="Weissenbach J."/>
            <person name="Scarpelli C."/>
            <person name="Schachter V."/>
            <person name="Sperling L."/>
            <person name="Meyer E."/>
            <person name="Cohen J."/>
            <person name="Wincker P."/>
        </authorList>
    </citation>
    <scope>NUCLEOTIDE SEQUENCE [LARGE SCALE GENOMIC DNA]</scope>
    <source>
        <strain evidence="6 7">Stock d4-2</strain>
    </source>
</reference>
<dbReference type="Gene3D" id="3.30.230.130">
    <property type="entry name" value="Cullin, Chain C, Domain 2"/>
    <property type="match status" value="1"/>
</dbReference>
<gene>
    <name evidence="6" type="ORF">GSPATT00037954001</name>
</gene>
<dbReference type="PANTHER" id="PTHR11932">
    <property type="entry name" value="CULLIN"/>
    <property type="match status" value="1"/>
</dbReference>
<dbReference type="InterPro" id="IPR036390">
    <property type="entry name" value="WH_DNA-bd_sf"/>
</dbReference>
<evidence type="ECO:0000259" key="5">
    <source>
        <dbReference type="PROSITE" id="PS50069"/>
    </source>
</evidence>
<dbReference type="STRING" id="5888.A0CFE8"/>
<dbReference type="SUPFAM" id="SSF46785">
    <property type="entry name" value="Winged helix' DNA-binding domain"/>
    <property type="match status" value="1"/>
</dbReference>
<dbReference type="GeneID" id="5022697"/>
<dbReference type="AlphaFoldDB" id="A0CFE8"/>
<evidence type="ECO:0000313" key="7">
    <source>
        <dbReference type="Proteomes" id="UP000000600"/>
    </source>
</evidence>
<accession>A0CFE8</accession>
<dbReference type="InterPro" id="IPR036317">
    <property type="entry name" value="Cullin_homology_sf"/>
</dbReference>
<dbReference type="Pfam" id="PF10557">
    <property type="entry name" value="Cullin_Nedd8"/>
    <property type="match status" value="1"/>
</dbReference>
<feature type="coiled-coil region" evidence="4">
    <location>
        <begin position="468"/>
        <end position="502"/>
    </location>
</feature>
<dbReference type="GO" id="GO:0031461">
    <property type="term" value="C:cullin-RING ubiquitin ligase complex"/>
    <property type="evidence" value="ECO:0000318"/>
    <property type="project" value="GO_Central"/>
</dbReference>
<dbReference type="GO" id="GO:0031625">
    <property type="term" value="F:ubiquitin protein ligase binding"/>
    <property type="evidence" value="ECO:0000318"/>
    <property type="project" value="GO_Central"/>
</dbReference>
<dbReference type="SUPFAM" id="SSF75632">
    <property type="entry name" value="Cullin homology domain"/>
    <property type="match status" value="1"/>
</dbReference>
<dbReference type="InterPro" id="IPR001373">
    <property type="entry name" value="Cullin_N"/>
</dbReference>
<dbReference type="SUPFAM" id="SSF74788">
    <property type="entry name" value="Cullin repeat-like"/>
    <property type="match status" value="1"/>
</dbReference>
<dbReference type="Pfam" id="PF00888">
    <property type="entry name" value="Cullin"/>
    <property type="match status" value="1"/>
</dbReference>
<dbReference type="OMA" id="FKSNTHI"/>
<dbReference type="InParanoid" id="A0CFE8"/>
<dbReference type="EMBL" id="CT868069">
    <property type="protein sequence ID" value="CAK69515.1"/>
    <property type="molecule type" value="Genomic_DNA"/>
</dbReference>
<dbReference type="Proteomes" id="UP000000600">
    <property type="component" value="Unassembled WGS sequence"/>
</dbReference>
<dbReference type="InterPro" id="IPR045093">
    <property type="entry name" value="Cullin"/>
</dbReference>
<dbReference type="GO" id="GO:0016567">
    <property type="term" value="P:protein ubiquitination"/>
    <property type="evidence" value="ECO:0000318"/>
    <property type="project" value="GO_Central"/>
</dbReference>
<sequence length="724" mass="86783">MNTFEKIRSGLQVKINNLRDHIEKVLKGEKKVYNTKETMTFYTEIFNYIVQGEQQGQKMYDLFKGYNEDFLKESEKIARQSLKSDKNFIEEILYQHEIYEIHTRILQSYFTYLDRSFVEVLNNTSQYPNLKQQAKKQFYEQFYNKLFFSIKEEFKAKLKLDRILLDKESQLLLQRVYKIIYGMKTFQDIGNNQLIQKEIKEDSKTYYQQQYSNFQQQSFLDQIKSLVQFKQEELGRIRLIFGCEQSELQKELIDLFNNYIINSYASDLNSDNNDTLKNIIIQDYYEQFGQLVKFFDHFKSNTHIFVRKFQEIIIQQGQEIIVEQKNRISQTKIKQEKEDQKSKFLEQLISLQQSYKKLIYDHAENNQFLLANLRVAFEMITANAEQHFIMESLLQKLHTFTLKRIDIGEEKQLKEVMQLLECFQAKDLLLRNYQNKLAQRILTLFDYHSDFDKQIIDQFRKTYGPEHTKQLESMIKDYEQQKNEEKITISDIEIQAKILQKEYWPEIRPQLNLDNILILNQLKAAYREKFNSQQEKNQLIDISWQDQLSMVELMFRTNQEYKVIIGVVGGAILLQFNHQNNPQTSEQLAQSIGVNNQYFLNQIKLLESKKLLTRDGQAYKFNEEFSNPKLKFRVGIILEQFVEYQYLIEEDIQGDRKIAIQAAIVRIMKGKKTQTFQQLIQLVKEQLKMFKPNDIDIKDVIESLMNQEYLKRNQQNMNELIYVS</sequence>
<dbReference type="OrthoDB" id="27073at2759"/>